<evidence type="ECO:0000313" key="2">
    <source>
        <dbReference type="Proteomes" id="UP001596287"/>
    </source>
</evidence>
<dbReference type="EMBL" id="JBHSQB010000021">
    <property type="protein sequence ID" value="MFC6098302.1"/>
    <property type="molecule type" value="Genomic_DNA"/>
</dbReference>
<name>A0ABW1PU33_9FLAO</name>
<reference evidence="2" key="1">
    <citation type="journal article" date="2019" name="Int. J. Syst. Evol. Microbiol.">
        <title>The Global Catalogue of Microorganisms (GCM) 10K type strain sequencing project: providing services to taxonomists for standard genome sequencing and annotation.</title>
        <authorList>
            <consortium name="The Broad Institute Genomics Platform"/>
            <consortium name="The Broad Institute Genome Sequencing Center for Infectious Disease"/>
            <person name="Wu L."/>
            <person name="Ma J."/>
        </authorList>
    </citation>
    <scope>NUCLEOTIDE SEQUENCE [LARGE SCALE GENOMIC DNA]</scope>
    <source>
        <strain evidence="2">CCUG 49679</strain>
    </source>
</reference>
<comment type="caution">
    <text evidence="1">The sequence shown here is derived from an EMBL/GenBank/DDBJ whole genome shotgun (WGS) entry which is preliminary data.</text>
</comment>
<proteinExistence type="predicted"/>
<evidence type="ECO:0000313" key="1">
    <source>
        <dbReference type="EMBL" id="MFC6098302.1"/>
    </source>
</evidence>
<dbReference type="Proteomes" id="UP001596287">
    <property type="component" value="Unassembled WGS sequence"/>
</dbReference>
<gene>
    <name evidence="1" type="ORF">ACFPVY_16755</name>
</gene>
<dbReference type="RefSeq" id="WP_379793315.1">
    <property type="nucleotide sequence ID" value="NZ_JBHSQB010000021.1"/>
</dbReference>
<evidence type="ECO:0008006" key="3">
    <source>
        <dbReference type="Google" id="ProtNLM"/>
    </source>
</evidence>
<keyword evidence="2" id="KW-1185">Reference proteome</keyword>
<sequence length="159" mass="18222">METICYIKKVPFVKQLFGFSLIILAFLGFFTTGNIFSVIFLAIGCFLIVSEGSEIDLENKKFRKVNFFLGVKFGSWQALPDFEYVSVFKTKQSQRVNYITATTNFTNDVILLNLFDSRNKYITFYQTEDKDDAFKVASHFKLALGIDILDATGAEKIWL</sequence>
<protein>
    <recommendedName>
        <fullName evidence="3">DUF3137 domain-containing protein</fullName>
    </recommendedName>
</protein>
<organism evidence="1 2">
    <name type="scientific">Flavobacterium qiangtangense</name>
    <dbReference type="NCBI Taxonomy" id="1442595"/>
    <lineage>
        <taxon>Bacteria</taxon>
        <taxon>Pseudomonadati</taxon>
        <taxon>Bacteroidota</taxon>
        <taxon>Flavobacteriia</taxon>
        <taxon>Flavobacteriales</taxon>
        <taxon>Flavobacteriaceae</taxon>
        <taxon>Flavobacterium</taxon>
    </lineage>
</organism>
<accession>A0ABW1PU33</accession>